<sequence>MQMRDKAFYFLPNLEEPDKNPFTPSENYENEICFLARLRNLSQNSSTVGRMRQVLNFLLGGTCQTSPPPPPPSMSPEF</sequence>
<comment type="caution">
    <text evidence="1">The sequence shown here is derived from an EMBL/GenBank/DDBJ whole genome shotgun (WGS) entry which is preliminary data.</text>
</comment>
<organism evidence="1 2">
    <name type="scientific">Caerostris extrusa</name>
    <name type="common">Bark spider</name>
    <name type="synonym">Caerostris bankana</name>
    <dbReference type="NCBI Taxonomy" id="172846"/>
    <lineage>
        <taxon>Eukaryota</taxon>
        <taxon>Metazoa</taxon>
        <taxon>Ecdysozoa</taxon>
        <taxon>Arthropoda</taxon>
        <taxon>Chelicerata</taxon>
        <taxon>Arachnida</taxon>
        <taxon>Araneae</taxon>
        <taxon>Araneomorphae</taxon>
        <taxon>Entelegynae</taxon>
        <taxon>Araneoidea</taxon>
        <taxon>Araneidae</taxon>
        <taxon>Caerostris</taxon>
    </lineage>
</organism>
<proteinExistence type="predicted"/>
<name>A0AAV4Y4M0_CAEEX</name>
<evidence type="ECO:0000313" key="2">
    <source>
        <dbReference type="Proteomes" id="UP001054945"/>
    </source>
</evidence>
<dbReference type="EMBL" id="BPLR01018597">
    <property type="protein sequence ID" value="GIZ00906.1"/>
    <property type="molecule type" value="Genomic_DNA"/>
</dbReference>
<reference evidence="1 2" key="1">
    <citation type="submission" date="2021-06" db="EMBL/GenBank/DDBJ databases">
        <title>Caerostris extrusa draft genome.</title>
        <authorList>
            <person name="Kono N."/>
            <person name="Arakawa K."/>
        </authorList>
    </citation>
    <scope>NUCLEOTIDE SEQUENCE [LARGE SCALE GENOMIC DNA]</scope>
</reference>
<accession>A0AAV4Y4M0</accession>
<dbReference type="AlphaFoldDB" id="A0AAV4Y4M0"/>
<gene>
    <name evidence="1" type="ORF">CEXT_619181</name>
</gene>
<keyword evidence="2" id="KW-1185">Reference proteome</keyword>
<protein>
    <submittedName>
        <fullName evidence="1">Uncharacterized protein</fullName>
    </submittedName>
</protein>
<dbReference type="Proteomes" id="UP001054945">
    <property type="component" value="Unassembled WGS sequence"/>
</dbReference>
<evidence type="ECO:0000313" key="1">
    <source>
        <dbReference type="EMBL" id="GIZ00906.1"/>
    </source>
</evidence>